<dbReference type="InterPro" id="IPR016461">
    <property type="entry name" value="COMT-like"/>
</dbReference>
<evidence type="ECO:0000259" key="4">
    <source>
        <dbReference type="Pfam" id="PF00891"/>
    </source>
</evidence>
<evidence type="ECO:0000256" key="1">
    <source>
        <dbReference type="ARBA" id="ARBA00022603"/>
    </source>
</evidence>
<evidence type="ECO:0000313" key="5">
    <source>
        <dbReference type="EMBL" id="KAF3802010.1"/>
    </source>
</evidence>
<dbReference type="GO" id="GO:0008171">
    <property type="term" value="F:O-methyltransferase activity"/>
    <property type="evidence" value="ECO:0007669"/>
    <property type="project" value="InterPro"/>
</dbReference>
<dbReference type="GeneID" id="69022339"/>
<dbReference type="Gene3D" id="3.40.50.150">
    <property type="entry name" value="Vaccinia Virus protein VP39"/>
    <property type="match status" value="1"/>
</dbReference>
<dbReference type="InterPro" id="IPR036390">
    <property type="entry name" value="WH_DNA-bd_sf"/>
</dbReference>
<name>A0A8H4FHA3_COLGL</name>
<comment type="caution">
    <text evidence="5">The sequence shown here is derived from an EMBL/GenBank/DDBJ whole genome shotgun (WGS) entry which is preliminary data.</text>
</comment>
<reference evidence="5" key="1">
    <citation type="journal article" date="2020" name="Phytopathology">
        <title>Genome sequence and comparative analysis of Colletotrichum gloeosporioides isolated from Liriodendron leaves.</title>
        <authorList>
            <person name="Fu F.F."/>
            <person name="Hao Z."/>
            <person name="Wang P."/>
            <person name="Lu Y."/>
            <person name="Xue L.J."/>
            <person name="Wei G."/>
            <person name="Tian Y."/>
            <person name="Baishi H."/>
            <person name="Xu H."/>
            <person name="Shi J."/>
            <person name="Cheng T."/>
            <person name="Wang G."/>
            <person name="Yi Y."/>
            <person name="Chen J."/>
        </authorList>
    </citation>
    <scope>NUCLEOTIDE SEQUENCE</scope>
    <source>
        <strain evidence="5">Lc1</strain>
    </source>
</reference>
<dbReference type="GO" id="GO:0032259">
    <property type="term" value="P:methylation"/>
    <property type="evidence" value="ECO:0007669"/>
    <property type="project" value="UniProtKB-KW"/>
</dbReference>
<dbReference type="PANTHER" id="PTHR43712:SF16">
    <property type="entry name" value="O-METHYLTRANSFERASE ELCB"/>
    <property type="match status" value="1"/>
</dbReference>
<organism evidence="5 6">
    <name type="scientific">Colletotrichum gloeosporioides</name>
    <name type="common">Anthracnose fungus</name>
    <name type="synonym">Glomerella cingulata</name>
    <dbReference type="NCBI Taxonomy" id="474922"/>
    <lineage>
        <taxon>Eukaryota</taxon>
        <taxon>Fungi</taxon>
        <taxon>Dikarya</taxon>
        <taxon>Ascomycota</taxon>
        <taxon>Pezizomycotina</taxon>
        <taxon>Sordariomycetes</taxon>
        <taxon>Hypocreomycetidae</taxon>
        <taxon>Glomerellales</taxon>
        <taxon>Glomerellaceae</taxon>
        <taxon>Colletotrichum</taxon>
        <taxon>Colletotrichum gloeosporioides species complex</taxon>
    </lineage>
</organism>
<dbReference type="InterPro" id="IPR001077">
    <property type="entry name" value="COMT_C"/>
</dbReference>
<dbReference type="SUPFAM" id="SSF46785">
    <property type="entry name" value="Winged helix' DNA-binding domain"/>
    <property type="match status" value="1"/>
</dbReference>
<dbReference type="PANTHER" id="PTHR43712">
    <property type="entry name" value="PUTATIVE (AFU_ORTHOLOGUE AFUA_4G14580)-RELATED"/>
    <property type="match status" value="1"/>
</dbReference>
<evidence type="ECO:0000256" key="2">
    <source>
        <dbReference type="ARBA" id="ARBA00022679"/>
    </source>
</evidence>
<keyword evidence="1 5" id="KW-0489">Methyltransferase</keyword>
<dbReference type="Gene3D" id="1.10.10.10">
    <property type="entry name" value="Winged helix-like DNA-binding domain superfamily/Winged helix DNA-binding domain"/>
    <property type="match status" value="1"/>
</dbReference>
<protein>
    <submittedName>
        <fullName evidence="5">Methyltransferase fsa4</fullName>
    </submittedName>
</protein>
<evidence type="ECO:0000313" key="6">
    <source>
        <dbReference type="Proteomes" id="UP000613401"/>
    </source>
</evidence>
<dbReference type="PROSITE" id="PS51683">
    <property type="entry name" value="SAM_OMT_II"/>
    <property type="match status" value="1"/>
</dbReference>
<keyword evidence="3" id="KW-0949">S-adenosyl-L-methionine</keyword>
<keyword evidence="2 5" id="KW-0808">Transferase</keyword>
<dbReference type="RefSeq" id="XP_045261169.1">
    <property type="nucleotide sequence ID" value="XM_045415047.1"/>
</dbReference>
<dbReference type="AlphaFoldDB" id="A0A8H4FHA3"/>
<dbReference type="Proteomes" id="UP000613401">
    <property type="component" value="Unassembled WGS sequence"/>
</dbReference>
<dbReference type="EMBL" id="WVTB01000066">
    <property type="protein sequence ID" value="KAF3802010.1"/>
    <property type="molecule type" value="Genomic_DNA"/>
</dbReference>
<gene>
    <name evidence="5" type="ORF">GCG54_00015234</name>
</gene>
<dbReference type="SUPFAM" id="SSF53335">
    <property type="entry name" value="S-adenosyl-L-methionine-dependent methyltransferases"/>
    <property type="match status" value="1"/>
</dbReference>
<accession>A0A8H4FHA3</accession>
<reference evidence="5" key="2">
    <citation type="submission" date="2020-03" db="EMBL/GenBank/DDBJ databases">
        <authorList>
            <person name="Fu F.-F."/>
            <person name="Chen J."/>
        </authorList>
    </citation>
    <scope>NUCLEOTIDE SEQUENCE</scope>
    <source>
        <strain evidence="5">Lc1</strain>
    </source>
</reference>
<feature type="domain" description="O-methyltransferase C-terminal" evidence="4">
    <location>
        <begin position="286"/>
        <end position="431"/>
    </location>
</feature>
<keyword evidence="6" id="KW-1185">Reference proteome</keyword>
<dbReference type="Pfam" id="PF00891">
    <property type="entry name" value="Methyltransf_2"/>
    <property type="match status" value="1"/>
</dbReference>
<evidence type="ECO:0000256" key="3">
    <source>
        <dbReference type="ARBA" id="ARBA00022691"/>
    </source>
</evidence>
<dbReference type="InterPro" id="IPR029063">
    <property type="entry name" value="SAM-dependent_MTases_sf"/>
</dbReference>
<dbReference type="InterPro" id="IPR036388">
    <property type="entry name" value="WH-like_DNA-bd_sf"/>
</dbReference>
<proteinExistence type="predicted"/>
<sequence>MQSDRFDRQTCSSNHRILQHTYENQKKESCSILLGKSLQVCPMSGDVGDQVRAEATAAADEVTAALQIFLKEPGTAGSDLDKGQRRRIVDAAQKLISAVKDPGDEWFDATAQVAQMGANRLFWEWKAYDHIPPEGSISYAELAKKVDAEESLIRRIGGVLTSMGILEQVGDDAVAHTKRSRIYMDGQPAGQIVGMAWENGMVPYVQMPAYFEKYGRKEPQTLNHVPGTFAYGVPEYGWYEMLQHDPPRMQRFLRAMGPIEEKMPISGIYDFTWVVDYAKANSTDRAVFVDVGAGRGQSIKAIHKENPELPLDRCVLQDRPEVVEAVKQLDDADMRLVRKQVIDFHKEQPEKGALTYWIRRCLHNYGDELAVNMLRLIADAMAADSRLLIQEDVMGNPPHYTSTMLDFMMLTFGGKQRTLDCWTDVLGRAGLEIRSVAKGQGPWRHLAVIECVKAGQK</sequence>